<evidence type="ECO:0000256" key="11">
    <source>
        <dbReference type="PROSITE-ProRule" id="PRU10057"/>
    </source>
</evidence>
<evidence type="ECO:0000256" key="8">
    <source>
        <dbReference type="PIRSR" id="PIRSR001100-1"/>
    </source>
</evidence>
<evidence type="ECO:0000256" key="2">
    <source>
        <dbReference type="ARBA" id="ARBA00022801"/>
    </source>
</evidence>
<evidence type="ECO:0000256" key="3">
    <source>
        <dbReference type="ARBA" id="ARBA00023001"/>
    </source>
</evidence>
<dbReference type="InterPro" id="IPR036434">
    <property type="entry name" value="Beta_cellobiohydrolase_sf"/>
</dbReference>
<evidence type="ECO:0000256" key="5">
    <source>
        <dbReference type="ARBA" id="ARBA00023277"/>
    </source>
</evidence>
<dbReference type="InterPro" id="IPR001524">
    <property type="entry name" value="Glyco_hydro_6_CS"/>
</dbReference>
<dbReference type="RefSeq" id="WP_229661457.1">
    <property type="nucleotide sequence ID" value="NZ_BJNA01000040.1"/>
</dbReference>
<dbReference type="Pfam" id="PF01341">
    <property type="entry name" value="Glyco_hydro_6"/>
    <property type="match status" value="1"/>
</dbReference>
<dbReference type="PROSITE" id="PS00656">
    <property type="entry name" value="GLYCOSYL_HYDROL_F6_2"/>
    <property type="match status" value="1"/>
</dbReference>
<dbReference type="EC" id="3.2.1.-" evidence="12"/>
<evidence type="ECO:0000256" key="9">
    <source>
        <dbReference type="PIRSR" id="PIRSR001100-2"/>
    </source>
</evidence>
<keyword evidence="2 12" id="KW-0378">Hydrolase</keyword>
<feature type="binding site" evidence="9">
    <location>
        <position position="264"/>
    </location>
    <ligand>
        <name>substrate</name>
    </ligand>
</feature>
<keyword evidence="14" id="KW-0472">Membrane</keyword>
<evidence type="ECO:0000256" key="13">
    <source>
        <dbReference type="SAM" id="MobiDB-lite"/>
    </source>
</evidence>
<dbReference type="Proteomes" id="UP000319804">
    <property type="component" value="Unassembled WGS sequence"/>
</dbReference>
<evidence type="ECO:0000256" key="7">
    <source>
        <dbReference type="ARBA" id="ARBA00023326"/>
    </source>
</evidence>
<evidence type="ECO:0000256" key="10">
    <source>
        <dbReference type="PROSITE-ProRule" id="PRU10056"/>
    </source>
</evidence>
<dbReference type="PRINTS" id="PR00733">
    <property type="entry name" value="GLHYDRLASE6"/>
</dbReference>
<feature type="transmembrane region" description="Helical" evidence="14">
    <location>
        <begin position="43"/>
        <end position="68"/>
    </location>
</feature>
<organism evidence="15 16">
    <name type="scientific">Microbacterium lacticum</name>
    <dbReference type="NCBI Taxonomy" id="33885"/>
    <lineage>
        <taxon>Bacteria</taxon>
        <taxon>Bacillati</taxon>
        <taxon>Actinomycetota</taxon>
        <taxon>Actinomycetes</taxon>
        <taxon>Micrococcales</taxon>
        <taxon>Microbacteriaceae</taxon>
        <taxon>Microbacterium</taxon>
    </lineage>
</organism>
<keyword evidence="6 12" id="KW-0326">Glycosidase</keyword>
<evidence type="ECO:0000313" key="16">
    <source>
        <dbReference type="Proteomes" id="UP000319804"/>
    </source>
</evidence>
<feature type="binding site" evidence="9">
    <location>
        <position position="336"/>
    </location>
    <ligand>
        <name>substrate</name>
    </ligand>
</feature>
<comment type="similarity">
    <text evidence="12">Belongs to the glycosyl hydrolase family 6.</text>
</comment>
<keyword evidence="5 12" id="KW-0119">Carbohydrate metabolism</keyword>
<feature type="active site" description="Proton acceptor" evidence="8">
    <location>
        <position position="342"/>
    </location>
</feature>
<feature type="compositionally biased region" description="Low complexity" evidence="13">
    <location>
        <begin position="24"/>
        <end position="33"/>
    </location>
</feature>
<feature type="active site" evidence="10">
    <location>
        <position position="156"/>
    </location>
</feature>
<feature type="binding site" evidence="9">
    <location>
        <position position="237"/>
    </location>
    <ligand>
        <name>substrate</name>
    </ligand>
</feature>
<sequence length="368" mass="37458">MTDPRSPGARMGAEGESARTATSTTKMKTPPTARTRRRRRITWTVASIAVLAVVGGAAVGAAALAGLFGSAAPAAPAVGTTFNVLDESGAAQASTTATGTALAAADYLAAQPTAYWLTPERDPIGSAGDRVTALAAEARAQHATLALVVYGLPERDCGNHSAGGLDVADYPVWVDEIAAALTAAPDVPAVIVIEPDSLALATECGNLDARVPQLRSAIDALQRPGTWIYLDGGHSSWHPATEQTRLLAAVGLDGVRGFSTNVSNFNAAADEFDYAHAVADALVAGGTGADHAHALIDTSRSGAGSNGEWCNPPGRLVGEASATLGDGVVDTNLWIKPPGESDGPCNGGPAAGQWWPDAAVELTRAARR</sequence>
<evidence type="ECO:0000256" key="4">
    <source>
        <dbReference type="ARBA" id="ARBA00023157"/>
    </source>
</evidence>
<evidence type="ECO:0000256" key="6">
    <source>
        <dbReference type="ARBA" id="ARBA00023295"/>
    </source>
</evidence>
<dbReference type="PANTHER" id="PTHR34876">
    <property type="match status" value="1"/>
</dbReference>
<feature type="binding site" evidence="9">
    <location>
        <position position="234"/>
    </location>
    <ligand>
        <name>substrate</name>
    </ligand>
</feature>
<dbReference type="GO" id="GO:0004553">
    <property type="term" value="F:hydrolase activity, hydrolyzing O-glycosyl compounds"/>
    <property type="evidence" value="ECO:0007669"/>
    <property type="project" value="InterPro"/>
</dbReference>
<gene>
    <name evidence="15" type="ORF">FHX68_2525</name>
</gene>
<dbReference type="InterPro" id="IPR016288">
    <property type="entry name" value="Beta_cellobiohydrolase"/>
</dbReference>
<keyword evidence="1" id="KW-0732">Signal</keyword>
<keyword evidence="7 12" id="KW-0624">Polysaccharide degradation</keyword>
<evidence type="ECO:0000256" key="14">
    <source>
        <dbReference type="SAM" id="Phobius"/>
    </source>
</evidence>
<dbReference type="EMBL" id="VFPS01000005">
    <property type="protein sequence ID" value="TQM91313.1"/>
    <property type="molecule type" value="Genomic_DNA"/>
</dbReference>
<dbReference type="PROSITE" id="PS00655">
    <property type="entry name" value="GLYCOSYL_HYDROL_F6_1"/>
    <property type="match status" value="1"/>
</dbReference>
<keyword evidence="4" id="KW-1015">Disulfide bond</keyword>
<reference evidence="15 16" key="1">
    <citation type="submission" date="2019-06" db="EMBL/GenBank/DDBJ databases">
        <title>Sequencing the genomes of 1000 actinobacteria strains.</title>
        <authorList>
            <person name="Klenk H.-P."/>
        </authorList>
    </citation>
    <scope>NUCLEOTIDE SEQUENCE [LARGE SCALE GENOMIC DNA]</scope>
    <source>
        <strain evidence="15 16">DSM 20427</strain>
    </source>
</reference>
<comment type="caution">
    <text evidence="15">The sequence shown here is derived from an EMBL/GenBank/DDBJ whole genome shotgun (WGS) entry which is preliminary data.</text>
</comment>
<dbReference type="PIRSF" id="PIRSF001100">
    <property type="entry name" value="Beta_cellobiohydrolase"/>
    <property type="match status" value="1"/>
</dbReference>
<dbReference type="Gene3D" id="3.20.20.40">
    <property type="entry name" value="1, 4-beta cellobiohydrolase"/>
    <property type="match status" value="1"/>
</dbReference>
<keyword evidence="16" id="KW-1185">Reference proteome</keyword>
<name>A0A4Y3UN13_9MICO</name>
<dbReference type="AlphaFoldDB" id="A0A4Y3UN13"/>
<dbReference type="SUPFAM" id="SSF51989">
    <property type="entry name" value="Glycosyl hydrolases family 6, cellulases"/>
    <property type="match status" value="1"/>
</dbReference>
<proteinExistence type="inferred from homology"/>
<keyword evidence="14" id="KW-0812">Transmembrane</keyword>
<feature type="binding site" evidence="9">
    <location>
        <position position="309"/>
    </location>
    <ligand>
        <name>substrate</name>
    </ligand>
</feature>
<feature type="binding site" evidence="9">
    <location>
        <position position="340"/>
    </location>
    <ligand>
        <name>substrate</name>
    </ligand>
</feature>
<feature type="binding site" evidence="9">
    <location>
        <position position="116"/>
    </location>
    <ligand>
        <name>substrate</name>
    </ligand>
</feature>
<evidence type="ECO:0000256" key="1">
    <source>
        <dbReference type="ARBA" id="ARBA00022729"/>
    </source>
</evidence>
<evidence type="ECO:0000313" key="15">
    <source>
        <dbReference type="EMBL" id="TQM91313.1"/>
    </source>
</evidence>
<feature type="active site" description="Proton donor" evidence="8 11">
    <location>
        <position position="196"/>
    </location>
</feature>
<evidence type="ECO:0000256" key="12">
    <source>
        <dbReference type="RuleBase" id="RU361186"/>
    </source>
</evidence>
<protein>
    <recommendedName>
        <fullName evidence="12">Glucanase</fullName>
        <ecNumber evidence="12">3.2.1.-</ecNumber>
    </recommendedName>
</protein>
<keyword evidence="14" id="KW-1133">Transmembrane helix</keyword>
<dbReference type="GO" id="GO:0030245">
    <property type="term" value="P:cellulose catabolic process"/>
    <property type="evidence" value="ECO:0007669"/>
    <property type="project" value="UniProtKB-KW"/>
</dbReference>
<accession>A0A4Y3UN13</accession>
<dbReference type="PANTHER" id="PTHR34876:SF4">
    <property type="entry name" value="1,4-BETA-D-GLUCAN CELLOBIOHYDROLASE C-RELATED"/>
    <property type="match status" value="1"/>
</dbReference>
<keyword evidence="3 12" id="KW-0136">Cellulose degradation</keyword>
<feature type="region of interest" description="Disordered" evidence="13">
    <location>
        <begin position="1"/>
        <end position="37"/>
    </location>
</feature>